<dbReference type="InterPro" id="IPR010656">
    <property type="entry name" value="DctM"/>
</dbReference>
<comment type="subcellular location">
    <subcellularLocation>
        <location evidence="1">Cell inner membrane</location>
        <topology evidence="1">Multi-pass membrane protein</topology>
    </subcellularLocation>
</comment>
<feature type="transmembrane region" description="Helical" evidence="7">
    <location>
        <begin position="403"/>
        <end position="424"/>
    </location>
</feature>
<evidence type="ECO:0000313" key="9">
    <source>
        <dbReference type="EMBL" id="HBT49980.1"/>
    </source>
</evidence>
<protein>
    <submittedName>
        <fullName evidence="9">ABC transporter permease</fullName>
    </submittedName>
</protein>
<dbReference type="InterPro" id="IPR004681">
    <property type="entry name" value="TRAP_DctM"/>
</dbReference>
<keyword evidence="3" id="KW-0997">Cell inner membrane</keyword>
<proteinExistence type="predicted"/>
<evidence type="ECO:0000259" key="8">
    <source>
        <dbReference type="Pfam" id="PF06808"/>
    </source>
</evidence>
<accession>A0A101E4W8</accession>
<dbReference type="RefSeq" id="WP_278429377.1">
    <property type="nucleotide sequence ID" value="NZ_DOLB01000139.1"/>
</dbReference>
<evidence type="ECO:0000256" key="7">
    <source>
        <dbReference type="SAM" id="Phobius"/>
    </source>
</evidence>
<dbReference type="GO" id="GO:0005886">
    <property type="term" value="C:plasma membrane"/>
    <property type="evidence" value="ECO:0007669"/>
    <property type="project" value="UniProtKB-SubCell"/>
</dbReference>
<feature type="transmembrane region" description="Helical" evidence="7">
    <location>
        <begin position="175"/>
        <end position="198"/>
    </location>
</feature>
<keyword evidence="2" id="KW-1003">Cell membrane</keyword>
<feature type="transmembrane region" description="Helical" evidence="7">
    <location>
        <begin position="6"/>
        <end position="36"/>
    </location>
</feature>
<dbReference type="PIRSF" id="PIRSF006066">
    <property type="entry name" value="HI0050"/>
    <property type="match status" value="1"/>
</dbReference>
<keyword evidence="5 7" id="KW-1133">Transmembrane helix</keyword>
<evidence type="ECO:0000256" key="3">
    <source>
        <dbReference type="ARBA" id="ARBA00022519"/>
    </source>
</evidence>
<organism evidence="9 10">
    <name type="scientific">Caldanaerobacter subterraneus</name>
    <dbReference type="NCBI Taxonomy" id="911092"/>
    <lineage>
        <taxon>Bacteria</taxon>
        <taxon>Bacillati</taxon>
        <taxon>Bacillota</taxon>
        <taxon>Clostridia</taxon>
        <taxon>Thermoanaerobacterales</taxon>
        <taxon>Thermoanaerobacteraceae</taxon>
        <taxon>Caldanaerobacter</taxon>
    </lineage>
</organism>
<evidence type="ECO:0000256" key="4">
    <source>
        <dbReference type="ARBA" id="ARBA00022692"/>
    </source>
</evidence>
<comment type="caution">
    <text evidence="9">The sequence shown here is derived from an EMBL/GenBank/DDBJ whole genome shotgun (WGS) entry which is preliminary data.</text>
</comment>
<evidence type="ECO:0000256" key="2">
    <source>
        <dbReference type="ARBA" id="ARBA00022475"/>
    </source>
</evidence>
<feature type="transmembrane region" description="Helical" evidence="7">
    <location>
        <begin position="361"/>
        <end position="383"/>
    </location>
</feature>
<sequence>MLVYWVVLSFVIMSVLLFLKVPVAVSVGAASIFLAFLTGTLDGWEKILALKMVYGVNSFTILSIPLFVWIGQLINHPAIAKRLFGVTRQAVGWWRGGLLQFNMLFSGAFSALSGSAVADAAGPSRAIYYVSVDAGYDKETSAAATAVSSVLSVIIPPSIPLVLWGVGADVSIGRLWAGSIIPGILLLVGFMIVTAILARRRNYPRDKFPGLSAFLSNIRASFPVLLAILILWGGVFRGIFTPTEAAAVVVAYLIFISSILYKVSLREHVRIMIDTIKNSAAILFIVAVANYFSWLMAYTHAPANLVEWILTITSNTQTIFLLIILVFVILGCFMDLTALILMLAPVMAVVAPRAGIDPVHFGVVGTLALSYGLLTPPFGMLLFVVQEVTGVDYIEIVKKSLPYYIVLLLVLLIIIFFPQTVTYLPNLFYGK</sequence>
<evidence type="ECO:0000256" key="1">
    <source>
        <dbReference type="ARBA" id="ARBA00004429"/>
    </source>
</evidence>
<dbReference type="PANTHER" id="PTHR33362">
    <property type="entry name" value="SIALIC ACID TRAP TRANSPORTER PERMEASE PROTEIN SIAT-RELATED"/>
    <property type="match status" value="1"/>
</dbReference>
<keyword evidence="6 7" id="KW-0472">Membrane</keyword>
<feature type="transmembrane region" description="Helical" evidence="7">
    <location>
        <begin position="319"/>
        <end position="349"/>
    </location>
</feature>
<dbReference type="Pfam" id="PF06808">
    <property type="entry name" value="DctM"/>
    <property type="match status" value="1"/>
</dbReference>
<reference evidence="9 10" key="1">
    <citation type="journal article" date="2018" name="Nat. Biotechnol.">
        <title>A standardized bacterial taxonomy based on genome phylogeny substantially revises the tree of life.</title>
        <authorList>
            <person name="Parks D.H."/>
            <person name="Chuvochina M."/>
            <person name="Waite D.W."/>
            <person name="Rinke C."/>
            <person name="Skarshewski A."/>
            <person name="Chaumeil P.A."/>
            <person name="Hugenholtz P."/>
        </authorList>
    </citation>
    <scope>NUCLEOTIDE SEQUENCE [LARGE SCALE GENOMIC DNA]</scope>
    <source>
        <strain evidence="9">UBA12544</strain>
    </source>
</reference>
<feature type="transmembrane region" description="Helical" evidence="7">
    <location>
        <begin position="281"/>
        <end position="299"/>
    </location>
</feature>
<evidence type="ECO:0000256" key="6">
    <source>
        <dbReference type="ARBA" id="ARBA00023136"/>
    </source>
</evidence>
<feature type="transmembrane region" description="Helical" evidence="7">
    <location>
        <begin position="48"/>
        <end position="70"/>
    </location>
</feature>
<dbReference type="NCBIfam" id="TIGR00786">
    <property type="entry name" value="dctM"/>
    <property type="match status" value="1"/>
</dbReference>
<feature type="transmembrane region" description="Helical" evidence="7">
    <location>
        <begin position="142"/>
        <end position="163"/>
    </location>
</feature>
<name>A0A101E4W8_9THEO</name>
<evidence type="ECO:0000313" key="10">
    <source>
        <dbReference type="Proteomes" id="UP000264445"/>
    </source>
</evidence>
<feature type="domain" description="TRAP C4-dicarboxylate transport system permease DctM subunit" evidence="8">
    <location>
        <begin position="10"/>
        <end position="419"/>
    </location>
</feature>
<dbReference type="Proteomes" id="UP000264445">
    <property type="component" value="Unassembled WGS sequence"/>
</dbReference>
<feature type="transmembrane region" description="Helical" evidence="7">
    <location>
        <begin position="239"/>
        <end position="261"/>
    </location>
</feature>
<feature type="transmembrane region" description="Helical" evidence="7">
    <location>
        <begin position="210"/>
        <end position="233"/>
    </location>
</feature>
<dbReference type="AlphaFoldDB" id="A0A101E4W8"/>
<evidence type="ECO:0000256" key="5">
    <source>
        <dbReference type="ARBA" id="ARBA00022989"/>
    </source>
</evidence>
<dbReference type="EMBL" id="DOLB01000139">
    <property type="protein sequence ID" value="HBT49980.1"/>
    <property type="molecule type" value="Genomic_DNA"/>
</dbReference>
<keyword evidence="4 7" id="KW-0812">Transmembrane</keyword>
<gene>
    <name evidence="9" type="ORF">DEA61_09290</name>
</gene>
<dbReference type="GO" id="GO:0022857">
    <property type="term" value="F:transmembrane transporter activity"/>
    <property type="evidence" value="ECO:0007669"/>
    <property type="project" value="TreeGrafter"/>
</dbReference>